<keyword evidence="3" id="KW-1185">Reference proteome</keyword>
<reference evidence="2 3" key="1">
    <citation type="submission" date="2020-08" db="EMBL/GenBank/DDBJ databases">
        <title>Cohnella phylogeny.</title>
        <authorList>
            <person name="Dunlap C."/>
        </authorList>
    </citation>
    <scope>NUCLEOTIDE SEQUENCE [LARGE SCALE GENOMIC DNA]</scope>
    <source>
        <strain evidence="2 3">DSM 25241</strain>
    </source>
</reference>
<dbReference type="RefSeq" id="WP_185118194.1">
    <property type="nucleotide sequence ID" value="NZ_JACJVQ010000002.1"/>
</dbReference>
<dbReference type="AlphaFoldDB" id="A0A841SNN3"/>
<evidence type="ECO:0000313" key="2">
    <source>
        <dbReference type="EMBL" id="MBB6632792.1"/>
    </source>
</evidence>
<feature type="region of interest" description="Disordered" evidence="1">
    <location>
        <begin position="1"/>
        <end position="48"/>
    </location>
</feature>
<organism evidence="2 3">
    <name type="scientific">Cohnella thailandensis</name>
    <dbReference type="NCBI Taxonomy" id="557557"/>
    <lineage>
        <taxon>Bacteria</taxon>
        <taxon>Bacillati</taxon>
        <taxon>Bacillota</taxon>
        <taxon>Bacilli</taxon>
        <taxon>Bacillales</taxon>
        <taxon>Paenibacillaceae</taxon>
        <taxon>Cohnella</taxon>
    </lineage>
</organism>
<accession>A0A841SNN3</accession>
<dbReference type="EMBL" id="JACJVQ010000002">
    <property type="protein sequence ID" value="MBB6632792.1"/>
    <property type="molecule type" value="Genomic_DNA"/>
</dbReference>
<gene>
    <name evidence="2" type="ORF">H7B67_01455</name>
</gene>
<name>A0A841SNN3_9BACL</name>
<proteinExistence type="predicted"/>
<protein>
    <submittedName>
        <fullName evidence="2">Uncharacterized protein</fullName>
    </submittedName>
</protein>
<sequence length="48" mass="5515">MGEARRRKLAGNTAPSKQWQADKAAKKHEKKLESERRAQNRAMNPALR</sequence>
<evidence type="ECO:0000256" key="1">
    <source>
        <dbReference type="SAM" id="MobiDB-lite"/>
    </source>
</evidence>
<comment type="caution">
    <text evidence="2">The sequence shown here is derived from an EMBL/GenBank/DDBJ whole genome shotgun (WGS) entry which is preliminary data.</text>
</comment>
<evidence type="ECO:0000313" key="3">
    <source>
        <dbReference type="Proteomes" id="UP000535838"/>
    </source>
</evidence>
<dbReference type="Proteomes" id="UP000535838">
    <property type="component" value="Unassembled WGS sequence"/>
</dbReference>